<organism evidence="1 2">
    <name type="scientific">Vitrella brassicaformis (strain CCMP3155)</name>
    <dbReference type="NCBI Taxonomy" id="1169540"/>
    <lineage>
        <taxon>Eukaryota</taxon>
        <taxon>Sar</taxon>
        <taxon>Alveolata</taxon>
        <taxon>Colpodellida</taxon>
        <taxon>Vitrellaceae</taxon>
        <taxon>Vitrella</taxon>
    </lineage>
</organism>
<accession>A0A0G4ELB1</accession>
<reference evidence="1 2" key="1">
    <citation type="submission" date="2014-11" db="EMBL/GenBank/DDBJ databases">
        <authorList>
            <person name="Zhu J."/>
            <person name="Qi W."/>
            <person name="Song R."/>
        </authorList>
    </citation>
    <scope>NUCLEOTIDE SEQUENCE [LARGE SCALE GENOMIC DNA]</scope>
</reference>
<dbReference type="Proteomes" id="UP000041254">
    <property type="component" value="Unassembled WGS sequence"/>
</dbReference>
<protein>
    <submittedName>
        <fullName evidence="1">Uncharacterized protein</fullName>
    </submittedName>
</protein>
<dbReference type="VEuPathDB" id="CryptoDB:Vbra_12413"/>
<dbReference type="EMBL" id="CDMY01000260">
    <property type="protein sequence ID" value="CEL97966.1"/>
    <property type="molecule type" value="Genomic_DNA"/>
</dbReference>
<dbReference type="AlphaFoldDB" id="A0A0G4ELB1"/>
<evidence type="ECO:0000313" key="1">
    <source>
        <dbReference type="EMBL" id="CEL97966.1"/>
    </source>
</evidence>
<keyword evidence="2" id="KW-1185">Reference proteome</keyword>
<gene>
    <name evidence="1" type="ORF">Vbra_12413</name>
</gene>
<dbReference type="InParanoid" id="A0A0G4ELB1"/>
<sequence>MAPKCFRGGKGGGSGRGGGFSTKTVICKTVTYTHDKSLGARQYNKDDHFATLWHQTNGENRRKICKEESLKPSRDGWIYASPTPEATFDYATNRGVLLKLSVRCCHLEDVGPGKVRFRPYKDYNIEAFAEVGPTKQWLSVADWNHVHIEVNH</sequence>
<evidence type="ECO:0000313" key="2">
    <source>
        <dbReference type="Proteomes" id="UP000041254"/>
    </source>
</evidence>
<name>A0A0G4ELB1_VITBC</name>
<proteinExistence type="predicted"/>
<dbReference type="PhylomeDB" id="A0A0G4ELB1"/>